<dbReference type="RefSeq" id="XP_024330693.1">
    <property type="nucleotide sequence ID" value="XM_024475404.1"/>
</dbReference>
<keyword evidence="3" id="KW-1185">Reference proteome</keyword>
<dbReference type="AlphaFoldDB" id="A0A0F9WBR0"/>
<evidence type="ECO:0000313" key="2">
    <source>
        <dbReference type="EMBL" id="KKO74951.1"/>
    </source>
</evidence>
<keyword evidence="1" id="KW-0472">Membrane</keyword>
<evidence type="ECO:0000313" key="3">
    <source>
        <dbReference type="Proteomes" id="UP000034350"/>
    </source>
</evidence>
<keyword evidence="1" id="KW-1133">Transmembrane helix</keyword>
<sequence length="88" mass="10386">MTDLSLYINNLSDDEKNLLYLNLRSLNRSIQYGLDNELSIFFLRLYGEVNSLKSKYDTEVRKIQHKTKIYQIYILLLTLILSLLVLSL</sequence>
<dbReference type="EMBL" id="JPQZ01000038">
    <property type="protein sequence ID" value="KKO74951.1"/>
    <property type="molecule type" value="Genomic_DNA"/>
</dbReference>
<feature type="transmembrane region" description="Helical" evidence="1">
    <location>
        <begin position="69"/>
        <end position="87"/>
    </location>
</feature>
<dbReference type="GeneID" id="36320345"/>
<name>A0A0F9WBR0_9MICR</name>
<proteinExistence type="predicted"/>
<dbReference type="Proteomes" id="UP000034350">
    <property type="component" value="Unassembled WGS sequence"/>
</dbReference>
<evidence type="ECO:0000256" key="1">
    <source>
        <dbReference type="SAM" id="Phobius"/>
    </source>
</evidence>
<keyword evidence="1" id="KW-0812">Transmembrane</keyword>
<protein>
    <submittedName>
        <fullName evidence="2">Uncharacterized protein</fullName>
    </submittedName>
</protein>
<gene>
    <name evidence="2" type="ORF">AAJ76_3800029447</name>
</gene>
<organism evidence="2 3">
    <name type="scientific">Vairimorpha ceranae</name>
    <dbReference type="NCBI Taxonomy" id="40302"/>
    <lineage>
        <taxon>Eukaryota</taxon>
        <taxon>Fungi</taxon>
        <taxon>Fungi incertae sedis</taxon>
        <taxon>Microsporidia</taxon>
        <taxon>Nosematidae</taxon>
        <taxon>Vairimorpha</taxon>
    </lineage>
</organism>
<accession>A0A0F9WBR0</accession>
<dbReference type="VEuPathDB" id="MicrosporidiaDB:G9O61_00g015170"/>
<comment type="caution">
    <text evidence="2">The sequence shown here is derived from an EMBL/GenBank/DDBJ whole genome shotgun (WGS) entry which is preliminary data.</text>
</comment>
<reference evidence="2 3" key="1">
    <citation type="journal article" date="2015" name="Environ. Microbiol.">
        <title>Genome analyses suggest the presence of polyploidy and recent human-driven expansions in eight global populations of the honeybee pathogen Nosema ceranae.</title>
        <authorList>
            <person name="Pelin A."/>
            <person name="Selman M."/>
            <person name="Aris-Brosou S."/>
            <person name="Farinelli L."/>
            <person name="Corradi N."/>
        </authorList>
    </citation>
    <scope>NUCLEOTIDE SEQUENCE [LARGE SCALE GENOMIC DNA]</scope>
    <source>
        <strain evidence="2 3">PA08 1199</strain>
    </source>
</reference>
<dbReference type="VEuPathDB" id="MicrosporidiaDB:AAJ76_3800029447"/>